<organism evidence="1 2">
    <name type="scientific">Streptomyces tibetensis</name>
    <dbReference type="NCBI Taxonomy" id="2382123"/>
    <lineage>
        <taxon>Bacteria</taxon>
        <taxon>Bacillati</taxon>
        <taxon>Actinomycetota</taxon>
        <taxon>Actinomycetes</taxon>
        <taxon>Kitasatosporales</taxon>
        <taxon>Streptomycetaceae</taxon>
        <taxon>Streptomyces</taxon>
    </lineage>
</organism>
<reference evidence="1 2" key="1">
    <citation type="submission" date="2024-10" db="EMBL/GenBank/DDBJ databases">
        <title>The Natural Products Discovery Center: Release of the First 8490 Sequenced Strains for Exploring Actinobacteria Biosynthetic Diversity.</title>
        <authorList>
            <person name="Kalkreuter E."/>
            <person name="Kautsar S.A."/>
            <person name="Yang D."/>
            <person name="Bader C.D."/>
            <person name="Teijaro C.N."/>
            <person name="Fluegel L."/>
            <person name="Davis C.M."/>
            <person name="Simpson J.R."/>
            <person name="Lauterbach L."/>
            <person name="Steele A.D."/>
            <person name="Gui C."/>
            <person name="Meng S."/>
            <person name="Li G."/>
            <person name="Viehrig K."/>
            <person name="Ye F."/>
            <person name="Su P."/>
            <person name="Kiefer A.F."/>
            <person name="Nichols A."/>
            <person name="Cepeda A.J."/>
            <person name="Yan W."/>
            <person name="Fan B."/>
            <person name="Jiang Y."/>
            <person name="Adhikari A."/>
            <person name="Zheng C.-J."/>
            <person name="Schuster L."/>
            <person name="Cowan T.M."/>
            <person name="Smanski M.J."/>
            <person name="Chevrette M.G."/>
            <person name="De Carvalho L.P.S."/>
            <person name="Shen B."/>
        </authorList>
    </citation>
    <scope>NUCLEOTIDE SEQUENCE [LARGE SCALE GENOMIC DNA]</scope>
    <source>
        <strain evidence="1 2">NPDC005497</strain>
    </source>
</reference>
<dbReference type="Proteomes" id="UP001601422">
    <property type="component" value="Unassembled WGS sequence"/>
</dbReference>
<evidence type="ECO:0000313" key="1">
    <source>
        <dbReference type="EMBL" id="MFF0009637.1"/>
    </source>
</evidence>
<keyword evidence="2" id="KW-1185">Reference proteome</keyword>
<name>A0ABW6N8M1_9ACTN</name>
<gene>
    <name evidence="1" type="ORF">ACFYQT_40285</name>
</gene>
<sequence length="139" mass="15051">MTDRAATEATDLAFFTRVMEVFYLSDNRDDLIWHVTDGQVHLGVNVSDIFAWGGADSEAITPEMLPVLEEAWRDSKAIDQEFLMAPLYAARVRGERPQGAAYPATAAAQALFDACGPEREVGLGNPKPVPAAVDAEAGR</sequence>
<evidence type="ECO:0000313" key="2">
    <source>
        <dbReference type="Proteomes" id="UP001601422"/>
    </source>
</evidence>
<proteinExistence type="predicted"/>
<accession>A0ABW6N8M1</accession>
<comment type="caution">
    <text evidence="1">The sequence shown here is derived from an EMBL/GenBank/DDBJ whole genome shotgun (WGS) entry which is preliminary data.</text>
</comment>
<dbReference type="EMBL" id="JBIAJP010000021">
    <property type="protein sequence ID" value="MFF0009637.1"/>
    <property type="molecule type" value="Genomic_DNA"/>
</dbReference>
<protein>
    <submittedName>
        <fullName evidence="1">Uncharacterized protein</fullName>
    </submittedName>
</protein>
<dbReference type="RefSeq" id="WP_389835631.1">
    <property type="nucleotide sequence ID" value="NZ_JBIAJP010000021.1"/>
</dbReference>